<dbReference type="AlphaFoldDB" id="A0A0E9VEQ5"/>
<reference evidence="2" key="2">
    <citation type="journal article" date="2015" name="Fish Shellfish Immunol.">
        <title>Early steps in the European eel (Anguilla anguilla)-Vibrio vulnificus interaction in the gills: Role of the RtxA13 toxin.</title>
        <authorList>
            <person name="Callol A."/>
            <person name="Pajuelo D."/>
            <person name="Ebbesson L."/>
            <person name="Teles M."/>
            <person name="MacKenzie S."/>
            <person name="Amaro C."/>
        </authorList>
    </citation>
    <scope>NUCLEOTIDE SEQUENCE</scope>
</reference>
<organism evidence="2">
    <name type="scientific">Anguilla anguilla</name>
    <name type="common">European freshwater eel</name>
    <name type="synonym">Muraena anguilla</name>
    <dbReference type="NCBI Taxonomy" id="7936"/>
    <lineage>
        <taxon>Eukaryota</taxon>
        <taxon>Metazoa</taxon>
        <taxon>Chordata</taxon>
        <taxon>Craniata</taxon>
        <taxon>Vertebrata</taxon>
        <taxon>Euteleostomi</taxon>
        <taxon>Actinopterygii</taxon>
        <taxon>Neopterygii</taxon>
        <taxon>Teleostei</taxon>
        <taxon>Anguilliformes</taxon>
        <taxon>Anguillidae</taxon>
        <taxon>Anguilla</taxon>
    </lineage>
</organism>
<feature type="region of interest" description="Disordered" evidence="1">
    <location>
        <begin position="1"/>
        <end position="22"/>
    </location>
</feature>
<evidence type="ECO:0000313" key="2">
    <source>
        <dbReference type="EMBL" id="JAH75683.1"/>
    </source>
</evidence>
<proteinExistence type="predicted"/>
<protein>
    <submittedName>
        <fullName evidence="2">Uncharacterized protein</fullName>
    </submittedName>
</protein>
<accession>A0A0E9VEQ5</accession>
<feature type="compositionally biased region" description="Basic residues" evidence="1">
    <location>
        <begin position="13"/>
        <end position="22"/>
    </location>
</feature>
<evidence type="ECO:0000256" key="1">
    <source>
        <dbReference type="SAM" id="MobiDB-lite"/>
    </source>
</evidence>
<sequence>MYLQNGSHGGGVQHKRNPHVTT</sequence>
<reference evidence="2" key="1">
    <citation type="submission" date="2014-11" db="EMBL/GenBank/DDBJ databases">
        <authorList>
            <person name="Amaro Gonzalez C."/>
        </authorList>
    </citation>
    <scope>NUCLEOTIDE SEQUENCE</scope>
</reference>
<dbReference type="EMBL" id="GBXM01032894">
    <property type="protein sequence ID" value="JAH75683.1"/>
    <property type="molecule type" value="Transcribed_RNA"/>
</dbReference>
<name>A0A0E9VEQ5_ANGAN</name>